<keyword evidence="14" id="KW-0809">Transit peptide</keyword>
<name>A0A8I6XBT4_HORVV</name>
<evidence type="ECO:0000313" key="28">
    <source>
        <dbReference type="EnsemblPlants" id="HORVU.MOREX.r3.4HG0334600.1"/>
    </source>
</evidence>
<dbReference type="PANTHER" id="PTHR48261">
    <property type="entry name" value="ACETYLGLUCOSAMINYLTRANSFERASE"/>
    <property type="match status" value="1"/>
</dbReference>
<dbReference type="Pfam" id="PF09258">
    <property type="entry name" value="Glyco_transf_64"/>
    <property type="match status" value="1"/>
</dbReference>
<evidence type="ECO:0000256" key="5">
    <source>
        <dbReference type="ARBA" id="ARBA00007535"/>
    </source>
</evidence>
<sequence length="1060" mass="118798">MASVSCSPCSTQAARHLLPLPLQLQLVRRLRRLPLPQLGLSSPARRGVPLPRAAEGAHGRAAAKEEDEVEEDDGARGTEGAGAARGSGRFAADYISLGIREPVYEVVEVKANGSVSTEKISRRQLLKSSGLRLRDTRSVDPSLWLMNSMPSLLVREQAILLNLGSLRAIAMHERVLIFNYNSPGGKAFLELLRPRLNPRNINGGPAMPFQLEVVEAALLSRIQRLEQRLMHVEPRVAALLEVLPNRLTGDVLEQLRLSKQSLVELGSRAGDLKQMLIDLLEDPHEIRRICIMGRNCTLDKVSDDMECSVPLEKHIAEEEEEEIEMLLENYLQRCESCHGQAERLLDSAREMEDSIAVNLSSRRLEVSRVELLLQVGTFCVAVGALIAGIFGMNLKSYLENNTWGASADAGAGAAWPVANPAVTCADVAEAGHPSSFVASPFLFLQGDGIYMFFETKNPVTSQGDIAAAVSRDAGATWQQLGVVLDEEWHLSYPYVFSYNGKVYMMPESSKNGDLRLYRALDFPLKWALEKVLVEKPLVDSVIIKFRGSYWLIGSDLSSYGVKRNGELSIWYSSSPLAPWNPHRRNTIRSMDNGPSFRNGGRPFVYDGDLYRIGKQSGGVSGHGIKVFRVEILTANEYKETEVPFVFDKPRKGRNAWNGARSHHLDVQWLPSSQLWIGVMDGDRVPSGDSVDRLTIGYMFYGVTLLLVLLLGGLIGAIRCTIPLRWCVPHTEKRDDLLHGRQQLFLKYKLSSLFSGLNKLGSLLGGRINYRTWKGRVYALLVTLILTFLTCLGTHCIFGGNGAEEPYPIKGRYSQFTLLTMTYDARLWNLKMFVEHYSKCASVREIVVVWNKGRPPVQNELKSAVPVRVRVEDKNTLNNRFNIDEKIKTRAVMELDDDIMMPCDDLERGFKVWREHPDRIVGYYPRLAEGTPPEYRSERYARQQGGYNMILTGAAFMDHGLAFERYWSKKAEVGRKMVDSFFNCEDVLLNFLFANASSTSTVEYVKPAWAIDMSKFSGVAISRNTQAHYHVRSKCLAKFSELYGNLTAKRLFSSRGDGWDV</sequence>
<dbReference type="EnsemblPlants" id="HORVU.MOREX.r3.4HG0334600.1">
    <property type="protein sequence ID" value="HORVU.MOREX.r3.4HG0334600.1"/>
    <property type="gene ID" value="HORVU.MOREX.r3.4HG0334600"/>
</dbReference>
<keyword evidence="8" id="KW-0150">Chloroplast</keyword>
<dbReference type="GO" id="GO:0046872">
    <property type="term" value="F:metal ion binding"/>
    <property type="evidence" value="ECO:0007669"/>
    <property type="project" value="UniProtKB-KW"/>
</dbReference>
<keyword evidence="29" id="KW-1185">Reference proteome</keyword>
<dbReference type="AlphaFoldDB" id="A0A8I6XBT4"/>
<evidence type="ECO:0000256" key="3">
    <source>
        <dbReference type="ARBA" id="ARBA00004991"/>
    </source>
</evidence>
<keyword evidence="13" id="KW-0460">Magnesium</keyword>
<comment type="function">
    <text evidence="21">Essential protein. Glycosyltransferase that mediates the glycosylation of glycosylinositol phosphorylceramides (GIPCs), the major sphingolipids in the plasma membrane; acts as a HexN(Ac)-specific GIPC sugar transferase. Responsible for the glycosylation of a subgroup of GIPCs found in seeds and pollen that contain GlcNAc and GlcN (GlcN(Ac)). Maybe involved in the maintenance of cell-cell adhesion.</text>
</comment>
<dbReference type="InterPro" id="IPR056442">
    <property type="entry name" value="GINT1_N"/>
</dbReference>
<dbReference type="FunFam" id="2.115.10.20:FF:000004">
    <property type="entry name" value="Glucosamine inositolphosphorylceramide transferase 1"/>
    <property type="match status" value="1"/>
</dbReference>
<keyword evidence="7" id="KW-0813">Transport</keyword>
<dbReference type="FunFam" id="3.90.550.10:FF:000095">
    <property type="entry name" value="Glycosyltransferase family protein 64 protein C5"/>
    <property type="match status" value="1"/>
</dbReference>
<dbReference type="Gramene" id="HORVU.MOREX.r3.4HG0334600.1">
    <property type="protein sequence ID" value="HORVU.MOREX.r3.4HG0334600.1"/>
    <property type="gene ID" value="HORVU.MOREX.r3.4HG0334600"/>
</dbReference>
<evidence type="ECO:0000256" key="19">
    <source>
        <dbReference type="ARBA" id="ARBA00023211"/>
    </source>
</evidence>
<evidence type="ECO:0000256" key="7">
    <source>
        <dbReference type="ARBA" id="ARBA00022448"/>
    </source>
</evidence>
<evidence type="ECO:0000256" key="10">
    <source>
        <dbReference type="ARBA" id="ARBA00022679"/>
    </source>
</evidence>
<keyword evidence="17 25" id="KW-0472">Membrane</keyword>
<keyword evidence="11 25" id="KW-0812">Transmembrane</keyword>
<keyword evidence="9" id="KW-0934">Plastid</keyword>
<evidence type="ECO:0000256" key="20">
    <source>
        <dbReference type="ARBA" id="ARBA00054850"/>
    </source>
</evidence>
<evidence type="ECO:0000256" key="25">
    <source>
        <dbReference type="SAM" id="Phobius"/>
    </source>
</evidence>
<feature type="domain" description="Glycosyl transferase 64" evidence="26">
    <location>
        <begin position="815"/>
        <end position="1046"/>
    </location>
</feature>
<evidence type="ECO:0000256" key="6">
    <source>
        <dbReference type="ARBA" id="ARBA00008700"/>
    </source>
</evidence>
<protein>
    <recommendedName>
        <fullName evidence="22">Glucosamine inositolphosphorylceramide transferase 1</fullName>
    </recommendedName>
    <alternativeName>
        <fullName evidence="23">Magnesium transporter MRS2-A, chloroplastic</fullName>
    </alternativeName>
</protein>
<dbReference type="Gene3D" id="2.40.128.330">
    <property type="match status" value="1"/>
</dbReference>
<evidence type="ECO:0000256" key="1">
    <source>
        <dbReference type="ARBA" id="ARBA00001936"/>
    </source>
</evidence>
<evidence type="ECO:0000256" key="13">
    <source>
        <dbReference type="ARBA" id="ARBA00022842"/>
    </source>
</evidence>
<evidence type="ECO:0000256" key="16">
    <source>
        <dbReference type="ARBA" id="ARBA00023065"/>
    </source>
</evidence>
<dbReference type="Gene3D" id="1.20.58.340">
    <property type="entry name" value="Magnesium transport protein CorA, transmembrane region"/>
    <property type="match status" value="1"/>
</dbReference>
<dbReference type="FunFam" id="2.40.128.330:FF:000004">
    <property type="entry name" value="Magnesium transporter MRS2-11, chloroplastic"/>
    <property type="match status" value="1"/>
</dbReference>
<dbReference type="GO" id="GO:0031969">
    <property type="term" value="C:chloroplast membrane"/>
    <property type="evidence" value="ECO:0007669"/>
    <property type="project" value="UniProtKB-SubCell"/>
</dbReference>
<keyword evidence="16" id="KW-0406">Ion transport</keyword>
<dbReference type="FunFam" id="1.20.58.340:FF:000013">
    <property type="entry name" value="Magnesium transporter MRS2-11, chloroplastic"/>
    <property type="match status" value="1"/>
</dbReference>
<evidence type="ECO:0000256" key="4">
    <source>
        <dbReference type="ARBA" id="ARBA00005189"/>
    </source>
</evidence>
<comment type="subcellular location">
    <subcellularLocation>
        <location evidence="2">Plastid</location>
        <location evidence="2">Chloroplast membrane</location>
        <topology evidence="2">Multi-pass membrane protein</topology>
    </subcellularLocation>
</comment>
<keyword evidence="12" id="KW-0479">Metal-binding</keyword>
<dbReference type="SMR" id="A0A8I6XBT4"/>
<dbReference type="Gene3D" id="2.115.10.20">
    <property type="entry name" value="Glycosyl hydrolase domain, family 43"/>
    <property type="match status" value="1"/>
</dbReference>
<comment type="pathway">
    <text evidence="4">Lipid metabolism.</text>
</comment>
<evidence type="ECO:0000256" key="24">
    <source>
        <dbReference type="SAM" id="MobiDB-lite"/>
    </source>
</evidence>
<evidence type="ECO:0000256" key="9">
    <source>
        <dbReference type="ARBA" id="ARBA00022640"/>
    </source>
</evidence>
<evidence type="ECO:0000256" key="2">
    <source>
        <dbReference type="ARBA" id="ARBA00004508"/>
    </source>
</evidence>
<comment type="pathway">
    <text evidence="3">Sphingolipid metabolism.</text>
</comment>
<dbReference type="InterPro" id="IPR015338">
    <property type="entry name" value="GT64_dom"/>
</dbReference>
<evidence type="ECO:0000256" key="22">
    <source>
        <dbReference type="ARBA" id="ARBA00069035"/>
    </source>
</evidence>
<feature type="transmembrane region" description="Helical" evidence="25">
    <location>
        <begin position="776"/>
        <end position="799"/>
    </location>
</feature>
<evidence type="ECO:0000256" key="15">
    <source>
        <dbReference type="ARBA" id="ARBA00022989"/>
    </source>
</evidence>
<evidence type="ECO:0000259" key="26">
    <source>
        <dbReference type="Pfam" id="PF09258"/>
    </source>
</evidence>
<reference evidence="28" key="3">
    <citation type="submission" date="2022-01" db="UniProtKB">
        <authorList>
            <consortium name="EnsemblPlants"/>
        </authorList>
    </citation>
    <scope>IDENTIFICATION</scope>
    <source>
        <strain evidence="28">subsp. vulgare</strain>
    </source>
</reference>
<comment type="similarity">
    <text evidence="6">Belongs to the glycosyltransferase 64 family.</text>
</comment>
<dbReference type="InterPro" id="IPR029044">
    <property type="entry name" value="Nucleotide-diphossugar_trans"/>
</dbReference>
<dbReference type="Pfam" id="PF24793">
    <property type="entry name" value="GINT1_N"/>
    <property type="match status" value="1"/>
</dbReference>
<dbReference type="Proteomes" id="UP000011116">
    <property type="component" value="Chromosome 4H"/>
</dbReference>
<dbReference type="Pfam" id="PF22099">
    <property type="entry name" value="MRS2-like"/>
    <property type="match status" value="1"/>
</dbReference>
<dbReference type="SUPFAM" id="SSF53448">
    <property type="entry name" value="Nucleotide-diphospho-sugar transferases"/>
    <property type="match status" value="1"/>
</dbReference>
<dbReference type="InterPro" id="IPR004263">
    <property type="entry name" value="Exostosin"/>
</dbReference>
<accession>A0A8I6XBT4</accession>
<keyword evidence="18" id="KW-1015">Disulfide bond</keyword>
<evidence type="ECO:0000256" key="12">
    <source>
        <dbReference type="ARBA" id="ARBA00022723"/>
    </source>
</evidence>
<evidence type="ECO:0000256" key="23">
    <source>
        <dbReference type="ARBA" id="ARBA00069482"/>
    </source>
</evidence>
<evidence type="ECO:0000256" key="8">
    <source>
        <dbReference type="ARBA" id="ARBA00022528"/>
    </source>
</evidence>
<evidence type="ECO:0000256" key="14">
    <source>
        <dbReference type="ARBA" id="ARBA00022946"/>
    </source>
</evidence>
<feature type="transmembrane region" description="Helical" evidence="25">
    <location>
        <begin position="697"/>
        <end position="717"/>
    </location>
</feature>
<dbReference type="InterPro" id="IPR039204">
    <property type="entry name" value="MRS2-like"/>
</dbReference>
<comment type="function">
    <text evidence="20">Magnesium transporter that may mediate the influx of magnesium in chloroplast.</text>
</comment>
<evidence type="ECO:0000256" key="21">
    <source>
        <dbReference type="ARBA" id="ARBA00058450"/>
    </source>
</evidence>
<dbReference type="GO" id="GO:0016757">
    <property type="term" value="F:glycosyltransferase activity"/>
    <property type="evidence" value="ECO:0007669"/>
    <property type="project" value="InterPro"/>
</dbReference>
<evidence type="ECO:0000256" key="17">
    <source>
        <dbReference type="ARBA" id="ARBA00023136"/>
    </source>
</evidence>
<feature type="domain" description="Glucosamine inositolphosphorylceramide transferase 1 N-terminal" evidence="27">
    <location>
        <begin position="410"/>
        <end position="682"/>
    </location>
</feature>
<evidence type="ECO:0000256" key="11">
    <source>
        <dbReference type="ARBA" id="ARBA00022692"/>
    </source>
</evidence>
<dbReference type="SUPFAM" id="SSF75005">
    <property type="entry name" value="Arabinanase/levansucrase/invertase"/>
    <property type="match status" value="1"/>
</dbReference>
<organism evidence="28 29">
    <name type="scientific">Hordeum vulgare subsp. vulgare</name>
    <name type="common">Domesticated barley</name>
    <dbReference type="NCBI Taxonomy" id="112509"/>
    <lineage>
        <taxon>Eukaryota</taxon>
        <taxon>Viridiplantae</taxon>
        <taxon>Streptophyta</taxon>
        <taxon>Embryophyta</taxon>
        <taxon>Tracheophyta</taxon>
        <taxon>Spermatophyta</taxon>
        <taxon>Magnoliopsida</taxon>
        <taxon>Liliopsida</taxon>
        <taxon>Poales</taxon>
        <taxon>Poaceae</taxon>
        <taxon>BOP clade</taxon>
        <taxon>Pooideae</taxon>
        <taxon>Triticodae</taxon>
        <taxon>Triticeae</taxon>
        <taxon>Hordeinae</taxon>
        <taxon>Hordeum</taxon>
    </lineage>
</organism>
<keyword evidence="19" id="KW-0464">Manganese</keyword>
<evidence type="ECO:0000256" key="18">
    <source>
        <dbReference type="ARBA" id="ARBA00023157"/>
    </source>
</evidence>
<dbReference type="InterPro" id="IPR023296">
    <property type="entry name" value="Glyco_hydro_beta-prop_sf"/>
</dbReference>
<dbReference type="Gene3D" id="3.90.550.10">
    <property type="entry name" value="Spore Coat Polysaccharide Biosynthesis Protein SpsA, Chain A"/>
    <property type="match status" value="1"/>
</dbReference>
<evidence type="ECO:0000313" key="29">
    <source>
        <dbReference type="Proteomes" id="UP000011116"/>
    </source>
</evidence>
<dbReference type="CDD" id="cd12823">
    <property type="entry name" value="Mrs2_Mfm1p-like"/>
    <property type="match status" value="1"/>
</dbReference>
<feature type="region of interest" description="Disordered" evidence="24">
    <location>
        <begin position="41"/>
        <end position="84"/>
    </location>
</feature>
<reference evidence="28" key="2">
    <citation type="submission" date="2020-10" db="EMBL/GenBank/DDBJ databases">
        <authorList>
            <person name="Scholz U."/>
            <person name="Mascher M."/>
            <person name="Fiebig A."/>
        </authorList>
    </citation>
    <scope>NUCLEOTIDE SEQUENCE [LARGE SCALE GENOMIC DNA]</scope>
    <source>
        <strain evidence="28">cv. Morex</strain>
    </source>
</reference>
<reference evidence="29" key="1">
    <citation type="journal article" date="2012" name="Nature">
        <title>A physical, genetic and functional sequence assembly of the barley genome.</title>
        <authorList>
            <consortium name="The International Barley Genome Sequencing Consortium"/>
            <person name="Mayer K.F."/>
            <person name="Waugh R."/>
            <person name="Brown J.W."/>
            <person name="Schulman A."/>
            <person name="Langridge P."/>
            <person name="Platzer M."/>
            <person name="Fincher G.B."/>
            <person name="Muehlbauer G.J."/>
            <person name="Sato K."/>
            <person name="Close T.J."/>
            <person name="Wise R.P."/>
            <person name="Stein N."/>
        </authorList>
    </citation>
    <scope>NUCLEOTIDE SEQUENCE [LARGE SCALE GENOMIC DNA]</scope>
    <source>
        <strain evidence="29">cv. Morex</strain>
    </source>
</reference>
<feature type="compositionally biased region" description="Basic and acidic residues" evidence="24">
    <location>
        <begin position="55"/>
        <end position="64"/>
    </location>
</feature>
<comment type="cofactor">
    <cofactor evidence="1">
        <name>Mn(2+)</name>
        <dbReference type="ChEBI" id="CHEBI:29035"/>
    </cofactor>
</comment>
<keyword evidence="15 25" id="KW-1133">Transmembrane helix</keyword>
<evidence type="ECO:0000259" key="27">
    <source>
        <dbReference type="Pfam" id="PF24793"/>
    </source>
</evidence>
<dbReference type="PANTHER" id="PTHR48261:SF6">
    <property type="entry name" value="GLYCOSYLTRANSFERASE FAMILY PROTEIN"/>
    <property type="match status" value="1"/>
</dbReference>
<comment type="similarity">
    <text evidence="5">Belongs to the CorA metal ion transporter (MIT) (TC 1.A.35.5) family.</text>
</comment>
<proteinExistence type="inferred from homology"/>
<dbReference type="GO" id="GO:0015095">
    <property type="term" value="F:magnesium ion transmembrane transporter activity"/>
    <property type="evidence" value="ECO:0007669"/>
    <property type="project" value="UniProtKB-ARBA"/>
</dbReference>
<keyword evidence="10" id="KW-0808">Transferase</keyword>